<dbReference type="InterPro" id="IPR036396">
    <property type="entry name" value="Cyt_P450_sf"/>
</dbReference>
<dbReference type="AlphaFoldDB" id="A0A7J7MZU8"/>
<comment type="similarity">
    <text evidence="1">Belongs to the cytochrome P450 family.</text>
</comment>
<dbReference type="GO" id="GO:0016705">
    <property type="term" value="F:oxidoreductase activity, acting on paired donors, with incorporation or reduction of molecular oxygen"/>
    <property type="evidence" value="ECO:0007669"/>
    <property type="project" value="InterPro"/>
</dbReference>
<keyword evidence="6" id="KW-1185">Reference proteome</keyword>
<dbReference type="GO" id="GO:0005506">
    <property type="term" value="F:iron ion binding"/>
    <property type="evidence" value="ECO:0007669"/>
    <property type="project" value="InterPro"/>
</dbReference>
<dbReference type="EMBL" id="JACGCM010001165">
    <property type="protein sequence ID" value="KAF6160300.1"/>
    <property type="molecule type" value="Genomic_DNA"/>
</dbReference>
<dbReference type="InterPro" id="IPR002403">
    <property type="entry name" value="Cyt_P450_E_grp-IV"/>
</dbReference>
<keyword evidence="2" id="KW-0479">Metal-binding</keyword>
<dbReference type="Pfam" id="PF00067">
    <property type="entry name" value="p450"/>
    <property type="match status" value="1"/>
</dbReference>
<dbReference type="GO" id="GO:0004497">
    <property type="term" value="F:monooxygenase activity"/>
    <property type="evidence" value="ECO:0007669"/>
    <property type="project" value="InterPro"/>
</dbReference>
<dbReference type="PANTHER" id="PTHR24296">
    <property type="entry name" value="CYTOCHROME P450"/>
    <property type="match status" value="1"/>
</dbReference>
<gene>
    <name evidence="5" type="ORF">GIB67_019069</name>
</gene>
<dbReference type="GO" id="GO:0044550">
    <property type="term" value="P:secondary metabolite biosynthetic process"/>
    <property type="evidence" value="ECO:0007669"/>
    <property type="project" value="UniProtKB-ARBA"/>
</dbReference>
<evidence type="ECO:0000256" key="3">
    <source>
        <dbReference type="ARBA" id="ARBA00023002"/>
    </source>
</evidence>
<sequence>MLMKSTLYSIFKVGFGLEINSLSGTDEVGNKFAMFFDDASVNMFWRFGCKKEQMKIEKSDKSAKEDILSSFLIAGKDSAVNTLTWIFCMLCKHPFIQAKLLLEIREATTGTGDLSVDKFMELVTEGALDKMQYLHAVLTETLRLYPAVPSYRKSAVEDDHILPDGLRVKKGDRILYVPYAMGRMAFIWGEDAEDFRPERWIKNVVFLM</sequence>
<evidence type="ECO:0000256" key="4">
    <source>
        <dbReference type="ARBA" id="ARBA00023004"/>
    </source>
</evidence>
<evidence type="ECO:0000256" key="2">
    <source>
        <dbReference type="ARBA" id="ARBA00022723"/>
    </source>
</evidence>
<protein>
    <recommendedName>
        <fullName evidence="7">Cytochrome P450</fullName>
    </recommendedName>
</protein>
<evidence type="ECO:0008006" key="7">
    <source>
        <dbReference type="Google" id="ProtNLM"/>
    </source>
</evidence>
<keyword evidence="4" id="KW-0408">Iron</keyword>
<keyword evidence="3" id="KW-0560">Oxidoreductase</keyword>
<dbReference type="GO" id="GO:0020037">
    <property type="term" value="F:heme binding"/>
    <property type="evidence" value="ECO:0007669"/>
    <property type="project" value="InterPro"/>
</dbReference>
<evidence type="ECO:0000313" key="6">
    <source>
        <dbReference type="Proteomes" id="UP000541444"/>
    </source>
</evidence>
<dbReference type="InterPro" id="IPR001128">
    <property type="entry name" value="Cyt_P450"/>
</dbReference>
<name>A0A7J7MZU8_9MAGN</name>
<dbReference type="Proteomes" id="UP000541444">
    <property type="component" value="Unassembled WGS sequence"/>
</dbReference>
<comment type="caution">
    <text evidence="5">The sequence shown here is derived from an EMBL/GenBank/DDBJ whole genome shotgun (WGS) entry which is preliminary data.</text>
</comment>
<dbReference type="SUPFAM" id="SSF48264">
    <property type="entry name" value="Cytochrome P450"/>
    <property type="match status" value="1"/>
</dbReference>
<evidence type="ECO:0000313" key="5">
    <source>
        <dbReference type="EMBL" id="KAF6160300.1"/>
    </source>
</evidence>
<reference evidence="5 6" key="1">
    <citation type="journal article" date="2020" name="IScience">
        <title>Genome Sequencing of the Endangered Kingdonia uniflora (Circaeasteraceae, Ranunculales) Reveals Potential Mechanisms of Evolutionary Specialization.</title>
        <authorList>
            <person name="Sun Y."/>
            <person name="Deng T."/>
            <person name="Zhang A."/>
            <person name="Moore M.J."/>
            <person name="Landis J.B."/>
            <person name="Lin N."/>
            <person name="Zhang H."/>
            <person name="Zhang X."/>
            <person name="Huang J."/>
            <person name="Zhang X."/>
            <person name="Sun H."/>
            <person name="Wang H."/>
        </authorList>
    </citation>
    <scope>NUCLEOTIDE SEQUENCE [LARGE SCALE GENOMIC DNA]</scope>
    <source>
        <strain evidence="5">TB1705</strain>
        <tissue evidence="5">Leaf</tissue>
    </source>
</reference>
<evidence type="ECO:0000256" key="1">
    <source>
        <dbReference type="ARBA" id="ARBA00010617"/>
    </source>
</evidence>
<accession>A0A7J7MZU8</accession>
<proteinExistence type="inferred from homology"/>
<dbReference type="Gene3D" id="1.10.630.10">
    <property type="entry name" value="Cytochrome P450"/>
    <property type="match status" value="1"/>
</dbReference>
<dbReference type="OrthoDB" id="1470350at2759"/>
<dbReference type="PRINTS" id="PR00465">
    <property type="entry name" value="EP450IV"/>
</dbReference>
<organism evidence="5 6">
    <name type="scientific">Kingdonia uniflora</name>
    <dbReference type="NCBI Taxonomy" id="39325"/>
    <lineage>
        <taxon>Eukaryota</taxon>
        <taxon>Viridiplantae</taxon>
        <taxon>Streptophyta</taxon>
        <taxon>Embryophyta</taxon>
        <taxon>Tracheophyta</taxon>
        <taxon>Spermatophyta</taxon>
        <taxon>Magnoliopsida</taxon>
        <taxon>Ranunculales</taxon>
        <taxon>Circaeasteraceae</taxon>
        <taxon>Kingdonia</taxon>
    </lineage>
</organism>